<protein>
    <submittedName>
        <fullName evidence="7">Cytochrome c biogenesis protein CcmG, thiol:disulfide interchange protein DsbE</fullName>
    </submittedName>
</protein>
<dbReference type="AlphaFoldDB" id="A0A1H8LYM3"/>
<sequence>MARFLIALPVVVALVIGAAFFWGLDPDRDPGAVPTVLLSQPAPEFDLPPVEGAGVPGLSRADLSNLERPALVNVFASWCVPCRAEHAVLTRLVQEEGVPLMGLNYKDKPEDAAQWLRDLGNPYDRIGSDLSGRAGIEWGVSGVPETFVIDTAGTVVYRHVGPIVAADDLARVRSALAAAAGAAS</sequence>
<accession>A0A1H8LYM3</accession>
<dbReference type="OrthoDB" id="9799347at2"/>
<dbReference type="InterPro" id="IPR017937">
    <property type="entry name" value="Thioredoxin_CS"/>
</dbReference>
<comment type="similarity">
    <text evidence="2">Belongs to the thioredoxin family. DsbE subfamily.</text>
</comment>
<dbReference type="Pfam" id="PF08534">
    <property type="entry name" value="Redoxin"/>
    <property type="match status" value="1"/>
</dbReference>
<evidence type="ECO:0000256" key="4">
    <source>
        <dbReference type="ARBA" id="ARBA00023157"/>
    </source>
</evidence>
<dbReference type="GO" id="GO:0030288">
    <property type="term" value="C:outer membrane-bounded periplasmic space"/>
    <property type="evidence" value="ECO:0007669"/>
    <property type="project" value="InterPro"/>
</dbReference>
<reference evidence="8" key="1">
    <citation type="submission" date="2016-10" db="EMBL/GenBank/DDBJ databases">
        <authorList>
            <person name="Varghese N."/>
            <person name="Submissions S."/>
        </authorList>
    </citation>
    <scope>NUCLEOTIDE SEQUENCE [LARGE SCALE GENOMIC DNA]</scope>
    <source>
        <strain evidence="8">DSM 26893</strain>
    </source>
</reference>
<evidence type="ECO:0000313" key="8">
    <source>
        <dbReference type="Proteomes" id="UP000199372"/>
    </source>
</evidence>
<dbReference type="InterPro" id="IPR013740">
    <property type="entry name" value="Redoxin"/>
</dbReference>
<proteinExistence type="inferred from homology"/>
<dbReference type="RefSeq" id="WP_091846738.1">
    <property type="nucleotide sequence ID" value="NZ_FOCM01000012.1"/>
</dbReference>
<dbReference type="CDD" id="cd03010">
    <property type="entry name" value="TlpA_like_DsbE"/>
    <property type="match status" value="1"/>
</dbReference>
<dbReference type="SUPFAM" id="SSF52833">
    <property type="entry name" value="Thioredoxin-like"/>
    <property type="match status" value="1"/>
</dbReference>
<evidence type="ECO:0000259" key="6">
    <source>
        <dbReference type="PROSITE" id="PS51352"/>
    </source>
</evidence>
<dbReference type="GO" id="GO:0017004">
    <property type="term" value="P:cytochrome complex assembly"/>
    <property type="evidence" value="ECO:0007669"/>
    <property type="project" value="UniProtKB-KW"/>
</dbReference>
<dbReference type="InterPro" id="IPR036249">
    <property type="entry name" value="Thioredoxin-like_sf"/>
</dbReference>
<evidence type="ECO:0000256" key="3">
    <source>
        <dbReference type="ARBA" id="ARBA00022748"/>
    </source>
</evidence>
<keyword evidence="8" id="KW-1185">Reference proteome</keyword>
<dbReference type="EMBL" id="FOCM01000012">
    <property type="protein sequence ID" value="SEO10205.1"/>
    <property type="molecule type" value="Genomic_DNA"/>
</dbReference>
<name>A0A1H8LYM3_9RHOB</name>
<feature type="domain" description="Thioredoxin" evidence="6">
    <location>
        <begin position="36"/>
        <end position="181"/>
    </location>
</feature>
<keyword evidence="3" id="KW-0201">Cytochrome c-type biogenesis</keyword>
<dbReference type="Proteomes" id="UP000199372">
    <property type="component" value="Unassembled WGS sequence"/>
</dbReference>
<dbReference type="InterPro" id="IPR013766">
    <property type="entry name" value="Thioredoxin_domain"/>
</dbReference>
<keyword evidence="5" id="KW-0676">Redox-active center</keyword>
<evidence type="ECO:0000256" key="1">
    <source>
        <dbReference type="ARBA" id="ARBA00004196"/>
    </source>
</evidence>
<dbReference type="InterPro" id="IPR050553">
    <property type="entry name" value="Thioredoxin_ResA/DsbE_sf"/>
</dbReference>
<organism evidence="7 8">
    <name type="scientific">Palleronia pelagia</name>
    <dbReference type="NCBI Taxonomy" id="387096"/>
    <lineage>
        <taxon>Bacteria</taxon>
        <taxon>Pseudomonadati</taxon>
        <taxon>Pseudomonadota</taxon>
        <taxon>Alphaproteobacteria</taxon>
        <taxon>Rhodobacterales</taxon>
        <taxon>Roseobacteraceae</taxon>
        <taxon>Palleronia</taxon>
    </lineage>
</organism>
<dbReference type="PANTHER" id="PTHR42852:SF6">
    <property type="entry name" value="THIOL:DISULFIDE INTERCHANGE PROTEIN DSBE"/>
    <property type="match status" value="1"/>
</dbReference>
<evidence type="ECO:0000256" key="2">
    <source>
        <dbReference type="ARBA" id="ARBA00007758"/>
    </source>
</evidence>
<dbReference type="Gene3D" id="3.40.30.10">
    <property type="entry name" value="Glutaredoxin"/>
    <property type="match status" value="1"/>
</dbReference>
<keyword evidence="4" id="KW-1015">Disulfide bond</keyword>
<dbReference type="InterPro" id="IPR004799">
    <property type="entry name" value="Periplasmic_diS_OxRdtase_DsbE"/>
</dbReference>
<gene>
    <name evidence="7" type="ORF">SAMN04488011_11235</name>
</gene>
<dbReference type="PANTHER" id="PTHR42852">
    <property type="entry name" value="THIOL:DISULFIDE INTERCHANGE PROTEIN DSBE"/>
    <property type="match status" value="1"/>
</dbReference>
<dbReference type="GO" id="GO:0015036">
    <property type="term" value="F:disulfide oxidoreductase activity"/>
    <property type="evidence" value="ECO:0007669"/>
    <property type="project" value="InterPro"/>
</dbReference>
<dbReference type="NCBIfam" id="TIGR00385">
    <property type="entry name" value="dsbE"/>
    <property type="match status" value="1"/>
</dbReference>
<evidence type="ECO:0000313" key="7">
    <source>
        <dbReference type="EMBL" id="SEO10205.1"/>
    </source>
</evidence>
<comment type="subcellular location">
    <subcellularLocation>
        <location evidence="1">Cell envelope</location>
    </subcellularLocation>
</comment>
<evidence type="ECO:0000256" key="5">
    <source>
        <dbReference type="ARBA" id="ARBA00023284"/>
    </source>
</evidence>
<dbReference type="PROSITE" id="PS00194">
    <property type="entry name" value="THIOREDOXIN_1"/>
    <property type="match status" value="1"/>
</dbReference>
<dbReference type="PROSITE" id="PS51352">
    <property type="entry name" value="THIOREDOXIN_2"/>
    <property type="match status" value="1"/>
</dbReference>